<organism evidence="6 7">
    <name type="scientific">Candidatus Cryptobacteroides excrementipullorum</name>
    <dbReference type="NCBI Taxonomy" id="2840761"/>
    <lineage>
        <taxon>Bacteria</taxon>
        <taxon>Pseudomonadati</taxon>
        <taxon>Bacteroidota</taxon>
        <taxon>Bacteroidia</taxon>
        <taxon>Bacteroidales</taxon>
        <taxon>Candidatus Cryptobacteroides</taxon>
    </lineage>
</organism>
<dbReference type="InterPro" id="IPR042175">
    <property type="entry name" value="Cell/Rod_MreC_2"/>
</dbReference>
<dbReference type="AlphaFoldDB" id="A0A9D9IT58"/>
<evidence type="ECO:0000256" key="3">
    <source>
        <dbReference type="ARBA" id="ARBA00022960"/>
    </source>
</evidence>
<name>A0A9D9IT58_9BACT</name>
<protein>
    <recommendedName>
        <fullName evidence="2">Cell shape-determining protein MreC</fullName>
    </recommendedName>
    <alternativeName>
        <fullName evidence="4">Cell shape protein MreC</fullName>
    </alternativeName>
</protein>
<dbReference type="Pfam" id="PF04085">
    <property type="entry name" value="MreC"/>
    <property type="match status" value="1"/>
</dbReference>
<evidence type="ECO:0000256" key="1">
    <source>
        <dbReference type="ARBA" id="ARBA00009369"/>
    </source>
</evidence>
<reference evidence="6" key="1">
    <citation type="submission" date="2020-10" db="EMBL/GenBank/DDBJ databases">
        <authorList>
            <person name="Gilroy R."/>
        </authorList>
    </citation>
    <scope>NUCLEOTIDE SEQUENCE</scope>
    <source>
        <strain evidence="6">2478</strain>
    </source>
</reference>
<proteinExistence type="inferred from homology"/>
<dbReference type="GO" id="GO:0005886">
    <property type="term" value="C:plasma membrane"/>
    <property type="evidence" value="ECO:0007669"/>
    <property type="project" value="TreeGrafter"/>
</dbReference>
<accession>A0A9D9IT58</accession>
<evidence type="ECO:0000313" key="6">
    <source>
        <dbReference type="EMBL" id="MBO8478388.1"/>
    </source>
</evidence>
<comment type="similarity">
    <text evidence="1">Belongs to the MreC family.</text>
</comment>
<reference evidence="6" key="2">
    <citation type="journal article" date="2021" name="PeerJ">
        <title>Extensive microbial diversity within the chicken gut microbiome revealed by metagenomics and culture.</title>
        <authorList>
            <person name="Gilroy R."/>
            <person name="Ravi A."/>
            <person name="Getino M."/>
            <person name="Pursley I."/>
            <person name="Horton D.L."/>
            <person name="Alikhan N.F."/>
            <person name="Baker D."/>
            <person name="Gharbi K."/>
            <person name="Hall N."/>
            <person name="Watson M."/>
            <person name="Adriaenssens E.M."/>
            <person name="Foster-Nyarko E."/>
            <person name="Jarju S."/>
            <person name="Secka A."/>
            <person name="Antonio M."/>
            <person name="Oren A."/>
            <person name="Chaudhuri R.R."/>
            <person name="La Ragione R."/>
            <person name="Hildebrand F."/>
            <person name="Pallen M.J."/>
        </authorList>
    </citation>
    <scope>NUCLEOTIDE SEQUENCE</scope>
    <source>
        <strain evidence="6">2478</strain>
    </source>
</reference>
<sequence length="284" mass="30894">MAGNGKILKAILNAAIFIALEIAALSMLQSNGTLQSTWVLKGIHAFHAAVWGKTEEVKYYFSLKKENDRLAAENFALSQKLRHYLVSEAEKTDSSWTGEGGPVASGDSVYTGRYSYRQATISKISNNRQRNFIIIDKGSEDGVLPQSGLITGQGVIGIVDAVSRHYSYAISFKNAGMTVSARVGRTGPVGSLIWDGTSSNGAVLNEIPHHIAIERGDTVYTSGFSSIFPPDIPLGKVGDSRIVDGATYEIDVELFEDFRALRYVTIVRNTGREEIDSLVSQQEP</sequence>
<dbReference type="PANTHER" id="PTHR34138">
    <property type="entry name" value="CELL SHAPE-DETERMINING PROTEIN MREC"/>
    <property type="match status" value="1"/>
</dbReference>
<evidence type="ECO:0000313" key="7">
    <source>
        <dbReference type="Proteomes" id="UP000823771"/>
    </source>
</evidence>
<keyword evidence="3" id="KW-0133">Cell shape</keyword>
<dbReference type="InterPro" id="IPR007221">
    <property type="entry name" value="MreC"/>
</dbReference>
<evidence type="ECO:0000256" key="2">
    <source>
        <dbReference type="ARBA" id="ARBA00013855"/>
    </source>
</evidence>
<dbReference type="InterPro" id="IPR042177">
    <property type="entry name" value="Cell/Rod_1"/>
</dbReference>
<evidence type="ECO:0000256" key="4">
    <source>
        <dbReference type="ARBA" id="ARBA00032089"/>
    </source>
</evidence>
<evidence type="ECO:0000259" key="5">
    <source>
        <dbReference type="Pfam" id="PF04085"/>
    </source>
</evidence>
<dbReference type="GO" id="GO:0008360">
    <property type="term" value="P:regulation of cell shape"/>
    <property type="evidence" value="ECO:0007669"/>
    <property type="project" value="UniProtKB-KW"/>
</dbReference>
<dbReference type="Gene3D" id="2.40.10.340">
    <property type="entry name" value="Rod shape-determining protein MreC, domain 1"/>
    <property type="match status" value="1"/>
</dbReference>
<dbReference type="Proteomes" id="UP000823771">
    <property type="component" value="Unassembled WGS sequence"/>
</dbReference>
<comment type="caution">
    <text evidence="6">The sequence shown here is derived from an EMBL/GenBank/DDBJ whole genome shotgun (WGS) entry which is preliminary data.</text>
</comment>
<feature type="domain" description="Rod shape-determining protein MreC beta-barrel core" evidence="5">
    <location>
        <begin position="125"/>
        <end position="267"/>
    </location>
</feature>
<gene>
    <name evidence="6" type="ORF">IAB80_05840</name>
</gene>
<dbReference type="PANTHER" id="PTHR34138:SF1">
    <property type="entry name" value="CELL SHAPE-DETERMINING PROTEIN MREC"/>
    <property type="match status" value="1"/>
</dbReference>
<dbReference type="InterPro" id="IPR055342">
    <property type="entry name" value="MreC_beta-barrel_core"/>
</dbReference>
<dbReference type="Gene3D" id="2.40.10.350">
    <property type="entry name" value="Rod shape-determining protein MreC, domain 2"/>
    <property type="match status" value="1"/>
</dbReference>
<dbReference type="EMBL" id="JADILZ010000046">
    <property type="protein sequence ID" value="MBO8478388.1"/>
    <property type="molecule type" value="Genomic_DNA"/>
</dbReference>